<feature type="domain" description="ABC transmembrane type-1" evidence="11">
    <location>
        <begin position="48"/>
        <end position="330"/>
    </location>
</feature>
<dbReference type="InterPro" id="IPR003593">
    <property type="entry name" value="AAA+_ATPase"/>
</dbReference>
<dbReference type="OrthoDB" id="9770415at2"/>
<feature type="transmembrane region" description="Helical" evidence="9">
    <location>
        <begin position="81"/>
        <end position="104"/>
    </location>
</feature>
<name>A0A433RUB1_9BACL</name>
<dbReference type="FunFam" id="1.20.1560.10:FF:000011">
    <property type="entry name" value="Multidrug ABC transporter ATP-binding protein"/>
    <property type="match status" value="1"/>
</dbReference>
<dbReference type="RefSeq" id="WP_126990993.1">
    <property type="nucleotide sequence ID" value="NZ_JTFC01000031.1"/>
</dbReference>
<dbReference type="InterPro" id="IPR036640">
    <property type="entry name" value="ABC1_TM_sf"/>
</dbReference>
<dbReference type="InterPro" id="IPR017871">
    <property type="entry name" value="ABC_transporter-like_CS"/>
</dbReference>
<dbReference type="GO" id="GO:0005524">
    <property type="term" value="F:ATP binding"/>
    <property type="evidence" value="ECO:0007669"/>
    <property type="project" value="UniProtKB-KW"/>
</dbReference>
<dbReference type="GO" id="GO:0015421">
    <property type="term" value="F:ABC-type oligopeptide transporter activity"/>
    <property type="evidence" value="ECO:0007669"/>
    <property type="project" value="TreeGrafter"/>
</dbReference>
<dbReference type="InterPro" id="IPR027417">
    <property type="entry name" value="P-loop_NTPase"/>
</dbReference>
<dbReference type="SMART" id="SM00382">
    <property type="entry name" value="AAA"/>
    <property type="match status" value="1"/>
</dbReference>
<evidence type="ECO:0000256" key="7">
    <source>
        <dbReference type="ARBA" id="ARBA00022989"/>
    </source>
</evidence>
<keyword evidence="7 9" id="KW-1133">Transmembrane helix</keyword>
<evidence type="ECO:0000313" key="12">
    <source>
        <dbReference type="EMBL" id="RUS55747.1"/>
    </source>
</evidence>
<dbReference type="PANTHER" id="PTHR43394">
    <property type="entry name" value="ATP-DEPENDENT PERMEASE MDL1, MITOCHONDRIAL"/>
    <property type="match status" value="1"/>
</dbReference>
<reference evidence="12 13" key="1">
    <citation type="submission" date="2014-11" db="EMBL/GenBank/DDBJ databases">
        <title>Genome sequence and analysis of novel Kurthia sp.</title>
        <authorList>
            <person name="Lawson J.N."/>
            <person name="Gonzalez J.E."/>
            <person name="Rinauldi L."/>
            <person name="Xuan Z."/>
            <person name="Firman A."/>
            <person name="Shaddox L."/>
            <person name="Trudeau A."/>
            <person name="Shah S."/>
            <person name="Reiman D."/>
        </authorList>
    </citation>
    <scope>NUCLEOTIDE SEQUENCE [LARGE SCALE GENOMIC DNA]</scope>
    <source>
        <strain evidence="12 13">3B1D</strain>
    </source>
</reference>
<evidence type="ECO:0000256" key="6">
    <source>
        <dbReference type="ARBA" id="ARBA00022840"/>
    </source>
</evidence>
<evidence type="ECO:0000259" key="11">
    <source>
        <dbReference type="PROSITE" id="PS50929"/>
    </source>
</evidence>
<sequence length="601" mass="66945">MFKPFGYEPILTKDMLQKKKKQRDKASNMGATLKRIWHYVDEQRALLLIVLLMVVLSSGLQLLGPFLIGRLIDAHIIARELSGMATIIAVIAISYIVLSITLFLQNYWMIGIAQQTVYRMRTELFNQFQKLPISFFDRKQHGELMSRMTNDMDNVSSTLNSTFIQVFSSVLVLTGTVVVMLTMSPLLTLITMIIIPVMFIATRWITRRTGPLFKGQQQRLGTLNGMVEESISGQLIVKAYSQEERMIEDFTGKADELRHVGYWANVYSGGIPKVMNFLNNASFALVAGAGGILAVNGHLSVGTIVIFTEYARQFTRPLNDLANQFNNVLSAIAGAERVFEILDEEVEKEPHAKPLKERLAGHIKFDDVTFRYDVATEKPTLSNISFDIPAGKTAALVGATGAGKTTIMQLIARFYDVDDGELTIDGRAIETISRTDLRAQMAFVLQDPFLFEGTIRDNIRYGRLDASDAAIEQAAKQANAHQFIEKLEGGYDHVLTEDGGDISQGQKQLLSIARALVADPAILLLDEATSSIDTVTEMAIQEALDRLMKGRTSIVIAHRLNTVKNADFIFVLEHGKLLEGGPREELFASKGRYYDMVMQGK</sequence>
<protein>
    <submittedName>
        <fullName evidence="12">Multidrug ABC transporter ATP-binding protein</fullName>
    </submittedName>
</protein>
<evidence type="ECO:0000256" key="8">
    <source>
        <dbReference type="ARBA" id="ARBA00023136"/>
    </source>
</evidence>
<organism evidence="12 13">
    <name type="scientific">Candidatus Kurthia intestinigallinarum</name>
    <dbReference type="NCBI Taxonomy" id="1562256"/>
    <lineage>
        <taxon>Bacteria</taxon>
        <taxon>Bacillati</taxon>
        <taxon>Bacillota</taxon>
        <taxon>Bacilli</taxon>
        <taxon>Bacillales</taxon>
        <taxon>Caryophanaceae</taxon>
        <taxon>Kurthia</taxon>
    </lineage>
</organism>
<dbReference type="PROSITE" id="PS50929">
    <property type="entry name" value="ABC_TM1F"/>
    <property type="match status" value="1"/>
</dbReference>
<keyword evidence="5" id="KW-0547">Nucleotide-binding</keyword>
<evidence type="ECO:0000256" key="1">
    <source>
        <dbReference type="ARBA" id="ARBA00004651"/>
    </source>
</evidence>
<dbReference type="PROSITE" id="PS50893">
    <property type="entry name" value="ABC_TRANSPORTER_2"/>
    <property type="match status" value="1"/>
</dbReference>
<feature type="transmembrane region" description="Helical" evidence="9">
    <location>
        <begin position="283"/>
        <end position="307"/>
    </location>
</feature>
<feature type="transmembrane region" description="Helical" evidence="9">
    <location>
        <begin position="45"/>
        <end position="69"/>
    </location>
</feature>
<dbReference type="Gene3D" id="3.40.50.300">
    <property type="entry name" value="P-loop containing nucleotide triphosphate hydrolases"/>
    <property type="match status" value="1"/>
</dbReference>
<dbReference type="InterPro" id="IPR003439">
    <property type="entry name" value="ABC_transporter-like_ATP-bd"/>
</dbReference>
<evidence type="ECO:0000256" key="4">
    <source>
        <dbReference type="ARBA" id="ARBA00022692"/>
    </source>
</evidence>
<keyword evidence="6 12" id="KW-0067">ATP-binding</keyword>
<evidence type="ECO:0000256" key="2">
    <source>
        <dbReference type="ARBA" id="ARBA00022448"/>
    </source>
</evidence>
<dbReference type="PROSITE" id="PS00211">
    <property type="entry name" value="ABC_TRANSPORTER_1"/>
    <property type="match status" value="1"/>
</dbReference>
<evidence type="ECO:0000259" key="10">
    <source>
        <dbReference type="PROSITE" id="PS50893"/>
    </source>
</evidence>
<feature type="transmembrane region" description="Helical" evidence="9">
    <location>
        <begin position="162"/>
        <end position="181"/>
    </location>
</feature>
<keyword evidence="13" id="KW-1185">Reference proteome</keyword>
<dbReference type="Pfam" id="PF00005">
    <property type="entry name" value="ABC_tran"/>
    <property type="match status" value="1"/>
</dbReference>
<keyword evidence="2" id="KW-0813">Transport</keyword>
<dbReference type="GO" id="GO:0016887">
    <property type="term" value="F:ATP hydrolysis activity"/>
    <property type="evidence" value="ECO:0007669"/>
    <property type="project" value="InterPro"/>
</dbReference>
<accession>A0A433RUB1</accession>
<keyword evidence="8 9" id="KW-0472">Membrane</keyword>
<dbReference type="GO" id="GO:0005886">
    <property type="term" value="C:plasma membrane"/>
    <property type="evidence" value="ECO:0007669"/>
    <property type="project" value="UniProtKB-SubCell"/>
</dbReference>
<gene>
    <name evidence="12" type="ORF">QI30_12615</name>
</gene>
<dbReference type="FunFam" id="3.40.50.300:FF:000287">
    <property type="entry name" value="Multidrug ABC transporter ATP-binding protein"/>
    <property type="match status" value="1"/>
</dbReference>
<dbReference type="Proteomes" id="UP000288623">
    <property type="component" value="Unassembled WGS sequence"/>
</dbReference>
<dbReference type="InterPro" id="IPR011527">
    <property type="entry name" value="ABC1_TM_dom"/>
</dbReference>
<dbReference type="AlphaFoldDB" id="A0A433RUB1"/>
<keyword evidence="4 9" id="KW-0812">Transmembrane</keyword>
<proteinExistence type="predicted"/>
<dbReference type="EMBL" id="JTFC01000031">
    <property type="protein sequence ID" value="RUS55747.1"/>
    <property type="molecule type" value="Genomic_DNA"/>
</dbReference>
<dbReference type="SUPFAM" id="SSF52540">
    <property type="entry name" value="P-loop containing nucleoside triphosphate hydrolases"/>
    <property type="match status" value="1"/>
</dbReference>
<evidence type="ECO:0000256" key="3">
    <source>
        <dbReference type="ARBA" id="ARBA00022475"/>
    </source>
</evidence>
<feature type="domain" description="ABC transporter" evidence="10">
    <location>
        <begin position="363"/>
        <end position="599"/>
    </location>
</feature>
<comment type="subcellular location">
    <subcellularLocation>
        <location evidence="1">Cell membrane</location>
        <topology evidence="1">Multi-pass membrane protein</topology>
    </subcellularLocation>
</comment>
<dbReference type="Gene3D" id="1.20.1560.10">
    <property type="entry name" value="ABC transporter type 1, transmembrane domain"/>
    <property type="match status" value="1"/>
</dbReference>
<keyword evidence="3" id="KW-1003">Cell membrane</keyword>
<dbReference type="SUPFAM" id="SSF90123">
    <property type="entry name" value="ABC transporter transmembrane region"/>
    <property type="match status" value="1"/>
</dbReference>
<comment type="caution">
    <text evidence="12">The sequence shown here is derived from an EMBL/GenBank/DDBJ whole genome shotgun (WGS) entry which is preliminary data.</text>
</comment>
<dbReference type="Pfam" id="PF00664">
    <property type="entry name" value="ABC_membrane"/>
    <property type="match status" value="1"/>
</dbReference>
<dbReference type="PANTHER" id="PTHR43394:SF1">
    <property type="entry name" value="ATP-BINDING CASSETTE SUB-FAMILY B MEMBER 10, MITOCHONDRIAL"/>
    <property type="match status" value="1"/>
</dbReference>
<dbReference type="CDD" id="cd18547">
    <property type="entry name" value="ABC_6TM_Tm288_like"/>
    <property type="match status" value="1"/>
</dbReference>
<dbReference type="InterPro" id="IPR039421">
    <property type="entry name" value="Type_1_exporter"/>
</dbReference>
<evidence type="ECO:0000256" key="5">
    <source>
        <dbReference type="ARBA" id="ARBA00022741"/>
    </source>
</evidence>
<evidence type="ECO:0000256" key="9">
    <source>
        <dbReference type="SAM" id="Phobius"/>
    </source>
</evidence>
<feature type="transmembrane region" description="Helical" evidence="9">
    <location>
        <begin position="186"/>
        <end position="205"/>
    </location>
</feature>
<evidence type="ECO:0000313" key="13">
    <source>
        <dbReference type="Proteomes" id="UP000288623"/>
    </source>
</evidence>